<proteinExistence type="predicted"/>
<dbReference type="EMBL" id="CAJJDN010000005">
    <property type="protein sequence ID" value="CAD8051274.1"/>
    <property type="molecule type" value="Genomic_DNA"/>
</dbReference>
<evidence type="ECO:0000313" key="2">
    <source>
        <dbReference type="Proteomes" id="UP000692954"/>
    </source>
</evidence>
<evidence type="ECO:0000313" key="1">
    <source>
        <dbReference type="EMBL" id="CAD8051274.1"/>
    </source>
</evidence>
<accession>A0A8S1KK29</accession>
<dbReference type="Proteomes" id="UP000692954">
    <property type="component" value="Unassembled WGS sequence"/>
</dbReference>
<protein>
    <submittedName>
        <fullName evidence="1">Uncharacterized protein</fullName>
    </submittedName>
</protein>
<sequence>MSIINLDEKEQNHKQEIKESQDIQIEIITFDLHDYTYYIIKGKDKLDSLKSIEDICKNNFIYQYKEFTSLGDLLLLSGQDILFQVFLEKFFSKANDIKTALKRLRFLKQFCHKSKHCKL</sequence>
<comment type="caution">
    <text evidence="1">The sequence shown here is derived from an EMBL/GenBank/DDBJ whole genome shotgun (WGS) entry which is preliminary data.</text>
</comment>
<gene>
    <name evidence="1" type="ORF">PSON_ATCC_30995.1.T0050492</name>
</gene>
<dbReference type="AlphaFoldDB" id="A0A8S1KK29"/>
<name>A0A8S1KK29_9CILI</name>
<organism evidence="1 2">
    <name type="scientific">Paramecium sonneborni</name>
    <dbReference type="NCBI Taxonomy" id="65129"/>
    <lineage>
        <taxon>Eukaryota</taxon>
        <taxon>Sar</taxon>
        <taxon>Alveolata</taxon>
        <taxon>Ciliophora</taxon>
        <taxon>Intramacronucleata</taxon>
        <taxon>Oligohymenophorea</taxon>
        <taxon>Peniculida</taxon>
        <taxon>Parameciidae</taxon>
        <taxon>Paramecium</taxon>
    </lineage>
</organism>
<keyword evidence="2" id="KW-1185">Reference proteome</keyword>
<reference evidence="1" key="1">
    <citation type="submission" date="2021-01" db="EMBL/GenBank/DDBJ databases">
        <authorList>
            <consortium name="Genoscope - CEA"/>
            <person name="William W."/>
        </authorList>
    </citation>
    <scope>NUCLEOTIDE SEQUENCE</scope>
</reference>